<feature type="transmembrane region" description="Helical" evidence="7">
    <location>
        <begin position="43"/>
        <end position="65"/>
    </location>
</feature>
<evidence type="ECO:0000256" key="6">
    <source>
        <dbReference type="ARBA" id="ARBA00023136"/>
    </source>
</evidence>
<name>A0ABR8MHD2_9ACTN</name>
<dbReference type="Pfam" id="PF00528">
    <property type="entry name" value="BPD_transp_1"/>
    <property type="match status" value="1"/>
</dbReference>
<keyword evidence="2 7" id="KW-0813">Transport</keyword>
<dbReference type="InterPro" id="IPR035906">
    <property type="entry name" value="MetI-like_sf"/>
</dbReference>
<feature type="transmembrane region" description="Helical" evidence="7">
    <location>
        <begin position="135"/>
        <end position="153"/>
    </location>
</feature>
<feature type="domain" description="ABC transmembrane type-1" evidence="8">
    <location>
        <begin position="93"/>
        <end position="273"/>
    </location>
</feature>
<keyword evidence="4 7" id="KW-0812">Transmembrane</keyword>
<evidence type="ECO:0000256" key="1">
    <source>
        <dbReference type="ARBA" id="ARBA00004651"/>
    </source>
</evidence>
<feature type="transmembrane region" description="Helical" evidence="7">
    <location>
        <begin position="203"/>
        <end position="229"/>
    </location>
</feature>
<evidence type="ECO:0000259" key="8">
    <source>
        <dbReference type="PROSITE" id="PS50928"/>
    </source>
</evidence>
<evidence type="ECO:0000313" key="9">
    <source>
        <dbReference type="EMBL" id="MBD3914115.1"/>
    </source>
</evidence>
<evidence type="ECO:0000256" key="5">
    <source>
        <dbReference type="ARBA" id="ARBA00022989"/>
    </source>
</evidence>
<evidence type="ECO:0000256" key="4">
    <source>
        <dbReference type="ARBA" id="ARBA00022692"/>
    </source>
</evidence>
<organism evidence="9 10">
    <name type="scientific">Nocardioides hwasunensis</name>
    <dbReference type="NCBI Taxonomy" id="397258"/>
    <lineage>
        <taxon>Bacteria</taxon>
        <taxon>Bacillati</taxon>
        <taxon>Actinomycetota</taxon>
        <taxon>Actinomycetes</taxon>
        <taxon>Propionibacteriales</taxon>
        <taxon>Nocardioidaceae</taxon>
        <taxon>Nocardioides</taxon>
    </lineage>
</organism>
<sequence>MSVEIGLNERSPTTDESLRLGMDDRLATPVRSRRARRQVPHGLGRLLGPVVLVALWFVATSAGWVDARTLASPAAVWDAAQRLLETGQLQDNLLVSLQRAMTGLAIGVTVGVVLALVSGLTRVGEFLLDANLQMLRSMPILALVPLAIVWFGIGEEVKILLVSLAVMFPIYLNTHAAVRGVDSRFVDLASTVGLGRIALVRRVILPGALPGFFTGLRFSVAIAWLVLVVSEQINASSGIGYLMTQARNIGQTDVIMVGLVVYALLGLISDTLVRLLERKALTWQSTLQSR</sequence>
<keyword evidence="3" id="KW-1003">Cell membrane</keyword>
<evidence type="ECO:0000313" key="10">
    <source>
        <dbReference type="Proteomes" id="UP000649289"/>
    </source>
</evidence>
<keyword evidence="10" id="KW-1185">Reference proteome</keyword>
<feature type="transmembrane region" description="Helical" evidence="7">
    <location>
        <begin position="159"/>
        <end position="178"/>
    </location>
</feature>
<evidence type="ECO:0000256" key="7">
    <source>
        <dbReference type="RuleBase" id="RU363032"/>
    </source>
</evidence>
<keyword evidence="6 7" id="KW-0472">Membrane</keyword>
<evidence type="ECO:0000256" key="3">
    <source>
        <dbReference type="ARBA" id="ARBA00022475"/>
    </source>
</evidence>
<dbReference type="PANTHER" id="PTHR30151">
    <property type="entry name" value="ALKANE SULFONATE ABC TRANSPORTER-RELATED, MEMBRANE SUBUNIT"/>
    <property type="match status" value="1"/>
</dbReference>
<protein>
    <submittedName>
        <fullName evidence="9">ABC transporter permease</fullName>
    </submittedName>
</protein>
<dbReference type="EMBL" id="JACXYY010000002">
    <property type="protein sequence ID" value="MBD3914115.1"/>
    <property type="molecule type" value="Genomic_DNA"/>
</dbReference>
<evidence type="ECO:0000256" key="2">
    <source>
        <dbReference type="ARBA" id="ARBA00022448"/>
    </source>
</evidence>
<dbReference type="Gene3D" id="1.10.3720.10">
    <property type="entry name" value="MetI-like"/>
    <property type="match status" value="1"/>
</dbReference>
<accession>A0ABR8MHD2</accession>
<dbReference type="Proteomes" id="UP000649289">
    <property type="component" value="Unassembled WGS sequence"/>
</dbReference>
<keyword evidence="5 7" id="KW-1133">Transmembrane helix</keyword>
<comment type="caution">
    <text evidence="9">The sequence shown here is derived from an EMBL/GenBank/DDBJ whole genome shotgun (WGS) entry which is preliminary data.</text>
</comment>
<dbReference type="PROSITE" id="PS50928">
    <property type="entry name" value="ABC_TM1"/>
    <property type="match status" value="1"/>
</dbReference>
<dbReference type="CDD" id="cd06261">
    <property type="entry name" value="TM_PBP2"/>
    <property type="match status" value="1"/>
</dbReference>
<feature type="transmembrane region" description="Helical" evidence="7">
    <location>
        <begin position="100"/>
        <end position="123"/>
    </location>
</feature>
<feature type="transmembrane region" description="Helical" evidence="7">
    <location>
        <begin position="249"/>
        <end position="269"/>
    </location>
</feature>
<comment type="similarity">
    <text evidence="7">Belongs to the binding-protein-dependent transport system permease family.</text>
</comment>
<dbReference type="SUPFAM" id="SSF161098">
    <property type="entry name" value="MetI-like"/>
    <property type="match status" value="1"/>
</dbReference>
<dbReference type="InterPro" id="IPR000515">
    <property type="entry name" value="MetI-like"/>
</dbReference>
<comment type="subcellular location">
    <subcellularLocation>
        <location evidence="1 7">Cell membrane</location>
        <topology evidence="1 7">Multi-pass membrane protein</topology>
    </subcellularLocation>
</comment>
<dbReference type="PANTHER" id="PTHR30151:SF38">
    <property type="entry name" value="ALIPHATIC SULFONATES TRANSPORT PERMEASE PROTEIN SSUC-RELATED"/>
    <property type="match status" value="1"/>
</dbReference>
<proteinExistence type="inferred from homology"/>
<reference evidence="9 10" key="1">
    <citation type="submission" date="2020-09" db="EMBL/GenBank/DDBJ databases">
        <title>novel species in genus Nocardioides.</title>
        <authorList>
            <person name="Zhang G."/>
        </authorList>
    </citation>
    <scope>NUCLEOTIDE SEQUENCE [LARGE SCALE GENOMIC DNA]</scope>
    <source>
        <strain evidence="9 10">19197</strain>
    </source>
</reference>
<gene>
    <name evidence="9" type="ORF">IEZ25_05765</name>
</gene>